<dbReference type="PROSITE" id="PS51077">
    <property type="entry name" value="HTH_ICLR"/>
    <property type="match status" value="1"/>
</dbReference>
<protein>
    <submittedName>
        <fullName evidence="4">IclR family transcriptional regulator</fullName>
    </submittedName>
</protein>
<dbReference type="InterPro" id="IPR005471">
    <property type="entry name" value="Tscrpt_reg_IclR_N"/>
</dbReference>
<dbReference type="Pfam" id="PF01614">
    <property type="entry name" value="IclR_C"/>
    <property type="match status" value="1"/>
</dbReference>
<evidence type="ECO:0000259" key="2">
    <source>
        <dbReference type="PROSITE" id="PS51077"/>
    </source>
</evidence>
<feature type="domain" description="IclR-ED" evidence="3">
    <location>
        <begin position="81"/>
        <end position="265"/>
    </location>
</feature>
<dbReference type="PANTHER" id="PTHR30136:SF34">
    <property type="entry name" value="TRANSCRIPTIONAL REGULATOR"/>
    <property type="match status" value="1"/>
</dbReference>
<proteinExistence type="predicted"/>
<organism evidence="4 5">
    <name type="scientific">Candidimonas humi</name>
    <dbReference type="NCBI Taxonomy" id="683355"/>
    <lineage>
        <taxon>Bacteria</taxon>
        <taxon>Pseudomonadati</taxon>
        <taxon>Pseudomonadota</taxon>
        <taxon>Betaproteobacteria</taxon>
        <taxon>Burkholderiales</taxon>
        <taxon>Alcaligenaceae</taxon>
        <taxon>Candidimonas</taxon>
    </lineage>
</organism>
<evidence type="ECO:0000313" key="5">
    <source>
        <dbReference type="Proteomes" id="UP001595848"/>
    </source>
</evidence>
<feature type="domain" description="HTH iclR-type" evidence="2">
    <location>
        <begin position="18"/>
        <end position="80"/>
    </location>
</feature>
<accession>A0ABV8P0L9</accession>
<dbReference type="Pfam" id="PF09339">
    <property type="entry name" value="HTH_IclR"/>
    <property type="match status" value="1"/>
</dbReference>
<keyword evidence="5" id="KW-1185">Reference proteome</keyword>
<evidence type="ECO:0000259" key="3">
    <source>
        <dbReference type="PROSITE" id="PS51078"/>
    </source>
</evidence>
<dbReference type="InterPro" id="IPR014757">
    <property type="entry name" value="Tscrpt_reg_IclR_C"/>
</dbReference>
<dbReference type="Proteomes" id="UP001595848">
    <property type="component" value="Unassembled WGS sequence"/>
</dbReference>
<evidence type="ECO:0000313" key="4">
    <source>
        <dbReference type="EMBL" id="MFC4201700.1"/>
    </source>
</evidence>
<keyword evidence="1" id="KW-0238">DNA-binding</keyword>
<evidence type="ECO:0000256" key="1">
    <source>
        <dbReference type="ARBA" id="ARBA00023125"/>
    </source>
</evidence>
<dbReference type="EMBL" id="JBHSBV010000004">
    <property type="protein sequence ID" value="MFC4201700.1"/>
    <property type="molecule type" value="Genomic_DNA"/>
</dbReference>
<dbReference type="InterPro" id="IPR050707">
    <property type="entry name" value="HTH_MetabolicPath_Reg"/>
</dbReference>
<comment type="caution">
    <text evidence="4">The sequence shown here is derived from an EMBL/GenBank/DDBJ whole genome shotgun (WGS) entry which is preliminary data.</text>
</comment>
<reference evidence="5" key="1">
    <citation type="journal article" date="2019" name="Int. J. Syst. Evol. Microbiol.">
        <title>The Global Catalogue of Microorganisms (GCM) 10K type strain sequencing project: providing services to taxonomists for standard genome sequencing and annotation.</title>
        <authorList>
            <consortium name="The Broad Institute Genomics Platform"/>
            <consortium name="The Broad Institute Genome Sequencing Center for Infectious Disease"/>
            <person name="Wu L."/>
            <person name="Ma J."/>
        </authorList>
    </citation>
    <scope>NUCLEOTIDE SEQUENCE [LARGE SCALE GENOMIC DNA]</scope>
    <source>
        <strain evidence="5">LMG 24813</strain>
    </source>
</reference>
<gene>
    <name evidence="4" type="ORF">ACFOY1_12115</name>
</gene>
<dbReference type="RefSeq" id="WP_217965611.1">
    <property type="nucleotide sequence ID" value="NZ_JAHTBN010000007.1"/>
</dbReference>
<dbReference type="PANTHER" id="PTHR30136">
    <property type="entry name" value="HELIX-TURN-HELIX TRANSCRIPTIONAL REGULATOR, ICLR FAMILY"/>
    <property type="match status" value="1"/>
</dbReference>
<sequence>MPADSSQTPDPATSRFYVTAVERAMAVLMAFDGMHRHLSLSQLAESTGLDVSAMQRFTHTLQALGYLRRDPQSKKFELTAKLLDFSNIYLSANEMLAKAMPYLQRLAQDTEEVVNLSVLDGTDMILISRIVSRNALNLNIHVGSRMPAFCTASGLAWLSALPEEEAEAVLQASDLVAHTQYTETSLPKIRKRLAQTRKNGYVHTGEEYRLGGVATAAAICDTQGRVQGAISVSVSKPRWNAPEDEKRYADLVIATCAAISTQRLTP</sequence>
<name>A0ABV8P0L9_9BURK</name>
<dbReference type="PROSITE" id="PS51078">
    <property type="entry name" value="ICLR_ED"/>
    <property type="match status" value="1"/>
</dbReference>
<dbReference type="SMART" id="SM00346">
    <property type="entry name" value="HTH_ICLR"/>
    <property type="match status" value="1"/>
</dbReference>